<reference evidence="2" key="1">
    <citation type="submission" date="2016-04" db="EMBL/GenBank/DDBJ databases">
        <authorList>
            <person name="Nguyen H.D."/>
            <person name="Samba Siva P."/>
            <person name="Cullis J."/>
            <person name="Levesque C.A."/>
            <person name="Hambleton S."/>
        </authorList>
    </citation>
    <scope>NUCLEOTIDE SEQUENCE</scope>
    <source>
        <strain evidence="2">DAOMC 236416</strain>
    </source>
</reference>
<name>A0A177TT80_9BASI</name>
<evidence type="ECO:0000313" key="3">
    <source>
        <dbReference type="Proteomes" id="UP000077521"/>
    </source>
</evidence>
<accession>A0A177TT80</accession>
<dbReference type="Proteomes" id="UP000077521">
    <property type="component" value="Unassembled WGS sequence"/>
</dbReference>
<feature type="region of interest" description="Disordered" evidence="1">
    <location>
        <begin position="378"/>
        <end position="429"/>
    </location>
</feature>
<evidence type="ECO:0000313" key="2">
    <source>
        <dbReference type="EMBL" id="KAE8260197.1"/>
    </source>
</evidence>
<comment type="caution">
    <text evidence="2">The sequence shown here is derived from an EMBL/GenBank/DDBJ whole genome shotgun (WGS) entry which is preliminary data.</text>
</comment>
<reference evidence="2" key="2">
    <citation type="journal article" date="2019" name="IMA Fungus">
        <title>Genome sequencing and comparison of five Tilletia species to identify candidate genes for the detection of regulated species infecting wheat.</title>
        <authorList>
            <person name="Nguyen H.D.T."/>
            <person name="Sultana T."/>
            <person name="Kesanakurti P."/>
            <person name="Hambleton S."/>
        </authorList>
    </citation>
    <scope>NUCLEOTIDE SEQUENCE</scope>
    <source>
        <strain evidence="2">DAOMC 236416</strain>
    </source>
</reference>
<feature type="region of interest" description="Disordered" evidence="1">
    <location>
        <begin position="238"/>
        <end position="263"/>
    </location>
</feature>
<feature type="compositionally biased region" description="Low complexity" evidence="1">
    <location>
        <begin position="412"/>
        <end position="423"/>
    </location>
</feature>
<dbReference type="Pfam" id="PF12937">
    <property type="entry name" value="F-box-like"/>
    <property type="match status" value="1"/>
</dbReference>
<dbReference type="Gene3D" id="1.20.1280.50">
    <property type="match status" value="1"/>
</dbReference>
<feature type="region of interest" description="Disordered" evidence="1">
    <location>
        <begin position="955"/>
        <end position="991"/>
    </location>
</feature>
<feature type="compositionally biased region" description="Low complexity" evidence="1">
    <location>
        <begin position="551"/>
        <end position="568"/>
    </location>
</feature>
<dbReference type="InterPro" id="IPR001810">
    <property type="entry name" value="F-box_dom"/>
</dbReference>
<dbReference type="SUPFAM" id="SSF81383">
    <property type="entry name" value="F-box domain"/>
    <property type="match status" value="1"/>
</dbReference>
<dbReference type="EMBL" id="LWDF02000016">
    <property type="protein sequence ID" value="KAE8260197.1"/>
    <property type="molecule type" value="Genomic_DNA"/>
</dbReference>
<dbReference type="CDD" id="cd09917">
    <property type="entry name" value="F-box_SF"/>
    <property type="match status" value="1"/>
</dbReference>
<feature type="compositionally biased region" description="Low complexity" evidence="1">
    <location>
        <begin position="519"/>
        <end position="544"/>
    </location>
</feature>
<evidence type="ECO:0000256" key="1">
    <source>
        <dbReference type="SAM" id="MobiDB-lite"/>
    </source>
</evidence>
<feature type="compositionally biased region" description="Basic and acidic residues" evidence="1">
    <location>
        <begin position="389"/>
        <end position="408"/>
    </location>
</feature>
<dbReference type="PROSITE" id="PS50181">
    <property type="entry name" value="FBOX"/>
    <property type="match status" value="1"/>
</dbReference>
<gene>
    <name evidence="2" type="ORF">A4X13_0g501</name>
</gene>
<keyword evidence="3" id="KW-1185">Reference proteome</keyword>
<dbReference type="SMART" id="SM00256">
    <property type="entry name" value="FBOX"/>
    <property type="match status" value="1"/>
</dbReference>
<protein>
    <submittedName>
        <fullName evidence="2">Uncharacterized protein</fullName>
    </submittedName>
</protein>
<feature type="region of interest" description="Disordered" evidence="1">
    <location>
        <begin position="121"/>
        <end position="153"/>
    </location>
</feature>
<sequence length="1043" mass="113916">MTADKKGKGRALDPSPPSLQLSPCESLPFEIQHAILHHLSPAELVQVAATSRTLRTIALTDILWKRHVSDVVALSPPPRNPWITPFVAPPTAWQSSFQTPEAPPWSFPSDLAALASALQQDDDDDAEMMSSDDLARGSQYRGSSSTTSRRSSAAAAFDDSVLTPLHPDRYPFEALRATESAHSKPSLAQAFPGAQSFYEVYVYFLQPVAHLLGWWASDAPNFGGLMRFVLDLTPEVGSNERSSVPETAEAMERERGSRSTGPTFLGQRLHFTNRLAALDTRARQSFPAVRVSDSDPIGSSSSRGRTGTIETSLWQAITSFVIPAETYLGPPTILRYDHPHTSYNVDVLDPGVRTEKWVEIRWVDVRDRLRAEQERERKRAEAEAQAQVVRDDSQDVRMIDHGEEEGGRGRHTSSSGRRSTTRSAVLRSTRRCWPVHPIERVKESKTMSSSSTTASLPIEEQARLDLDDLLADDPVGAGSFAGWTVDRHLRTPSPPSIPASDTADFQDNVFAFDAHRRTGTTSSRRSTAAEAAPSQHHHQGAVAAHAHRTASPSPASSSNESSRSGSRPRSIEEAHALVQQERAAAYGGPWAPLRGSTSVSVHDDARVETYEHILYRNTAAISTGLRGHLDSSRVLLRSQPRKDIYSRANEWHVPFEASRMGYAQDIINDAGPAFGFMQQDAAGMGPGGQRAFEAMPAAIFPPPGLLHIVRPRVEPAGRSRGGEEERGAFGEWEREGYEVRLDRMQMVPSPPYVCYPHPRLGARPMPSGPRWYPLVGPSQSPPWERSTGEDSTRKIAARMDHWNEPIPASLDPSSAEFDWDSLNGLYAQTYGPHGIEVVYVRSRILTEADFDARGRSAGEGEGKGKGRRRWDPEPLLSADDMYVDQLIDRDAVRPGARVVEATKVTGDPNVPRGQVTWRAFVSDPSIRRTAWRPPKAGYRHHLPWPFVEATSSRGAAAAAGGGGGGGGGGHGGSVLAGADGEEDEDAGRLHHPGLVGPAHGRVAGEGFAGAAWASAMVLIAPHEIRVWWQPMMKCAVARKLYGM</sequence>
<dbReference type="InterPro" id="IPR036047">
    <property type="entry name" value="F-box-like_dom_sf"/>
</dbReference>
<feature type="region of interest" description="Disordered" evidence="1">
    <location>
        <begin position="517"/>
        <end position="571"/>
    </location>
</feature>
<dbReference type="GO" id="GO:0016567">
    <property type="term" value="P:protein ubiquitination"/>
    <property type="evidence" value="ECO:0007669"/>
    <property type="project" value="UniProtKB-UniPathway"/>
</dbReference>
<dbReference type="UniPathway" id="UPA00143"/>
<dbReference type="Pfam" id="PF12014">
    <property type="entry name" value="Cyclin_D1_bind"/>
    <property type="match status" value="1"/>
</dbReference>
<organism evidence="2 3">
    <name type="scientific">Tilletia indica</name>
    <dbReference type="NCBI Taxonomy" id="43049"/>
    <lineage>
        <taxon>Eukaryota</taxon>
        <taxon>Fungi</taxon>
        <taxon>Dikarya</taxon>
        <taxon>Basidiomycota</taxon>
        <taxon>Ustilaginomycotina</taxon>
        <taxon>Exobasidiomycetes</taxon>
        <taxon>Tilletiales</taxon>
        <taxon>Tilletiaceae</taxon>
        <taxon>Tilletia</taxon>
    </lineage>
</organism>
<proteinExistence type="predicted"/>
<feature type="compositionally biased region" description="Gly residues" evidence="1">
    <location>
        <begin position="959"/>
        <end position="974"/>
    </location>
</feature>
<feature type="compositionally biased region" description="Low complexity" evidence="1">
    <location>
        <begin position="143"/>
        <end position="153"/>
    </location>
</feature>
<dbReference type="AlphaFoldDB" id="A0A177TT80"/>